<evidence type="ECO:0000256" key="3">
    <source>
        <dbReference type="ARBA" id="ARBA00022553"/>
    </source>
</evidence>
<protein>
    <recommendedName>
        <fullName evidence="2">histidine kinase</fullName>
        <ecNumber evidence="2">2.7.13.3</ecNumber>
    </recommendedName>
</protein>
<dbReference type="PANTHER" id="PTHR43065">
    <property type="entry name" value="SENSOR HISTIDINE KINASE"/>
    <property type="match status" value="1"/>
</dbReference>
<dbReference type="PRINTS" id="PR00344">
    <property type="entry name" value="BCTRLSENSOR"/>
</dbReference>
<gene>
    <name evidence="9" type="ORF">CVM39_02670</name>
    <name evidence="10" type="ORF">SAMN06297129_2068</name>
</gene>
<evidence type="ECO:0000259" key="6">
    <source>
        <dbReference type="PROSITE" id="PS50109"/>
    </source>
</evidence>
<name>A0A285ITF5_9RHOB</name>
<comment type="catalytic activity">
    <reaction evidence="1">
        <text>ATP + protein L-histidine = ADP + protein N-phospho-L-histidine.</text>
        <dbReference type="EC" id="2.7.13.3"/>
    </reaction>
</comment>
<dbReference type="InterPro" id="IPR005467">
    <property type="entry name" value="His_kinase_dom"/>
</dbReference>
<dbReference type="Pfam" id="PF00497">
    <property type="entry name" value="SBP_bac_3"/>
    <property type="match status" value="2"/>
</dbReference>
<evidence type="ECO:0000313" key="11">
    <source>
        <dbReference type="Proteomes" id="UP000231655"/>
    </source>
</evidence>
<dbReference type="Gene3D" id="1.10.287.130">
    <property type="match status" value="1"/>
</dbReference>
<evidence type="ECO:0000256" key="5">
    <source>
        <dbReference type="SAM" id="SignalP"/>
    </source>
</evidence>
<feature type="domain" description="Histidine kinase" evidence="6">
    <location>
        <begin position="673"/>
        <end position="901"/>
    </location>
</feature>
<dbReference type="GO" id="GO:0000155">
    <property type="term" value="F:phosphorelay sensor kinase activity"/>
    <property type="evidence" value="ECO:0007669"/>
    <property type="project" value="InterPro"/>
</dbReference>
<feature type="domain" description="PAC" evidence="8">
    <location>
        <begin position="605"/>
        <end position="660"/>
    </location>
</feature>
<dbReference type="InterPro" id="IPR004358">
    <property type="entry name" value="Sig_transdc_His_kin-like_C"/>
</dbReference>
<dbReference type="Pfam" id="PF00072">
    <property type="entry name" value="Response_reg"/>
    <property type="match status" value="1"/>
</dbReference>
<evidence type="ECO:0000256" key="2">
    <source>
        <dbReference type="ARBA" id="ARBA00012438"/>
    </source>
</evidence>
<evidence type="ECO:0000313" key="10">
    <source>
        <dbReference type="EMBL" id="SNY51254.1"/>
    </source>
</evidence>
<dbReference type="SMART" id="SM00062">
    <property type="entry name" value="PBPb"/>
    <property type="match status" value="2"/>
</dbReference>
<dbReference type="SUPFAM" id="SSF53850">
    <property type="entry name" value="Periplasmic binding protein-like II"/>
    <property type="match status" value="2"/>
</dbReference>
<evidence type="ECO:0000313" key="9">
    <source>
        <dbReference type="EMBL" id="PJE32016.1"/>
    </source>
</evidence>
<evidence type="ECO:0000313" key="12">
    <source>
        <dbReference type="Proteomes" id="UP000231702"/>
    </source>
</evidence>
<dbReference type="InterPro" id="IPR011006">
    <property type="entry name" value="CheY-like_superfamily"/>
</dbReference>
<dbReference type="InterPro" id="IPR001789">
    <property type="entry name" value="Sig_transdc_resp-reg_receiver"/>
</dbReference>
<keyword evidence="10" id="KW-0418">Kinase</keyword>
<dbReference type="EMBL" id="PGTD01000007">
    <property type="protein sequence ID" value="PJE32016.1"/>
    <property type="molecule type" value="Genomic_DNA"/>
</dbReference>
<dbReference type="PROSITE" id="PS50110">
    <property type="entry name" value="RESPONSE_REGULATORY"/>
    <property type="match status" value="1"/>
</dbReference>
<dbReference type="InterPro" id="IPR003661">
    <property type="entry name" value="HisK_dim/P_dom"/>
</dbReference>
<dbReference type="Proteomes" id="UP000231702">
    <property type="component" value="Unassembled WGS sequence"/>
</dbReference>
<evidence type="ECO:0000259" key="8">
    <source>
        <dbReference type="PROSITE" id="PS50113"/>
    </source>
</evidence>
<dbReference type="Gene3D" id="3.40.50.2300">
    <property type="match status" value="1"/>
</dbReference>
<dbReference type="Proteomes" id="UP000231655">
    <property type="component" value="Unassembled WGS sequence"/>
</dbReference>
<dbReference type="SUPFAM" id="SSF52172">
    <property type="entry name" value="CheY-like"/>
    <property type="match status" value="1"/>
</dbReference>
<keyword evidence="10" id="KW-0808">Transferase</keyword>
<dbReference type="EMBL" id="OBEA01000003">
    <property type="protein sequence ID" value="SNY51254.1"/>
    <property type="molecule type" value="Genomic_DNA"/>
</dbReference>
<reference evidence="9 12" key="2">
    <citation type="journal article" date="2018" name="Int. J. Syst. Evol. Microbiol.">
        <title>Pseudooceanicola lipolyticus sp. nov., a marine alphaproteobacterium, reclassification of Oceanicola flagellatus as Pseudooceanicola flagellatus comb. nov. and emended description of the genus Pseudooceanicola.</title>
        <authorList>
            <person name="Huang M.-M."/>
            <person name="Guo L.-L."/>
            <person name="Wu Y.-H."/>
            <person name="Lai Q.-L."/>
            <person name="Shao Z.-Z."/>
            <person name="Wang C.-S."/>
            <person name="Wu M."/>
            <person name="Xu X.-W."/>
        </authorList>
    </citation>
    <scope>NUCLEOTIDE SEQUENCE [LARGE SCALE GENOMIC DNA]</scope>
    <source>
        <strain evidence="9 12">Ar-45</strain>
    </source>
</reference>
<feature type="domain" description="Response regulatory" evidence="7">
    <location>
        <begin position="922"/>
        <end position="1036"/>
    </location>
</feature>
<feature type="modified residue" description="4-aspartylphosphate" evidence="4">
    <location>
        <position position="972"/>
    </location>
</feature>
<dbReference type="Gene3D" id="3.30.450.20">
    <property type="entry name" value="PAS domain"/>
    <property type="match status" value="1"/>
</dbReference>
<dbReference type="InterPro" id="IPR035965">
    <property type="entry name" value="PAS-like_dom_sf"/>
</dbReference>
<dbReference type="PROSITE" id="PS50113">
    <property type="entry name" value="PAC"/>
    <property type="match status" value="1"/>
</dbReference>
<keyword evidence="5" id="KW-0732">Signal</keyword>
<dbReference type="EC" id="2.7.13.3" evidence="2"/>
<sequence length="1050" mass="113223">MTGLSFRVRIVLISLAALMFLAPVGARAQVATETLTVPWTPLPGLYELDDEGRPSGYFAELAKAVTAEAGYAVTFREYRDIPSYFRALASGEADLLAGVVQLPALGDAVLYSDPVASSGVYLYLRADAPQELSAETLSGQRIGAINQVAGFNLASLGGRNEVVPYATPAKVFGALLMGEVKGVVTLQKAALDALQRSGTDHLVRASGGPLQVSTHHVALHESHADLMPGINSAIARLKASGEIDRLNAEWNMVNPDPEPDVLVAGITHFPPYQVVRPDGTITGFGVEALKDLAARAGLKLSFRIIPSEEWALGPRSGAYDLLPPISVDAARRQRMDFTTAIQQSPYSIFTAKGQSEGVSGLDDLLGYRVGVAESNVARAEAEAQGSLDLKSFEDPDELLSGLLEGEVDAILYPTMTVRRLAAAGGFLDQIEEVSPPFIVTERAIALRRGLGNVRERFNAVVPGYLSSEEYQALRREWLDEPDFWTAERRRLLRYGSAAAVLLVVAAFLAQNILARRKAEGLAAQTRAVNNRLGAILNATRSGILGLNADGQVHVANPGARTMLGELERDVPFSWPEALAFVDPQSLQVVPPEKNPVSRALSGEVLRGETALLRREGGLLSPRYVRVSSAPVKAQDATDVTTVVILDDITEQEKNRQQIERSSRLDALGQLTGGVAHDFNNILATIEYAVQLVKADAPAKSQPFLDTAQASVRRGAELTQRLLAFAKRQPGLESSVPTSEVLREFEELVSPAIEKSIDLNFAPDPEDPLVFCDTSQLENALLNLVLNSRDAISTSGIGNRISITVRSISEVDSDSALYQGDKEEGERLRYVEFSVTDNGPGMTDEVKRRATDPFFTTKGQNSGTGLGLSMVYGFVEQAQGEMRIYSEPGLGTTVRLILPRGNERNLREAPMARAEPPKGSGQRILIVEDEESLLDIVTEVVQTLNYQVIPARSGREALDKVDAGTEFDLLLTDVVMPGGIGGFELAAAVRERLPGKPVVYMTGYSGLLERDMGKVVAPTLQKPCAPAELGMVLKKTLGDHGQDRDHGQTKA</sequence>
<dbReference type="OrthoDB" id="9796100at2"/>
<evidence type="ECO:0000259" key="7">
    <source>
        <dbReference type="PROSITE" id="PS50110"/>
    </source>
</evidence>
<accession>A0A285ITF5</accession>
<dbReference type="InterPro" id="IPR036890">
    <property type="entry name" value="HATPase_C_sf"/>
</dbReference>
<evidence type="ECO:0000256" key="4">
    <source>
        <dbReference type="PROSITE-ProRule" id="PRU00169"/>
    </source>
</evidence>
<dbReference type="InterPro" id="IPR001638">
    <property type="entry name" value="Solute-binding_3/MltF_N"/>
</dbReference>
<dbReference type="SUPFAM" id="SSF55785">
    <property type="entry name" value="PYP-like sensor domain (PAS domain)"/>
    <property type="match status" value="1"/>
</dbReference>
<dbReference type="PROSITE" id="PS50109">
    <property type="entry name" value="HIS_KIN"/>
    <property type="match status" value="1"/>
</dbReference>
<dbReference type="SUPFAM" id="SSF55874">
    <property type="entry name" value="ATPase domain of HSP90 chaperone/DNA topoisomerase II/histidine kinase"/>
    <property type="match status" value="1"/>
</dbReference>
<feature type="signal peptide" evidence="5">
    <location>
        <begin position="1"/>
        <end position="28"/>
    </location>
</feature>
<feature type="chain" id="PRO_5012493120" description="histidine kinase" evidence="5">
    <location>
        <begin position="29"/>
        <end position="1050"/>
    </location>
</feature>
<dbReference type="SMART" id="SM00388">
    <property type="entry name" value="HisKA"/>
    <property type="match status" value="1"/>
</dbReference>
<dbReference type="Pfam" id="PF02518">
    <property type="entry name" value="HATPase_c"/>
    <property type="match status" value="1"/>
</dbReference>
<dbReference type="InterPro" id="IPR003594">
    <property type="entry name" value="HATPase_dom"/>
</dbReference>
<dbReference type="SMART" id="SM00448">
    <property type="entry name" value="REC"/>
    <property type="match status" value="1"/>
</dbReference>
<proteinExistence type="predicted"/>
<dbReference type="AlphaFoldDB" id="A0A285ITF5"/>
<keyword evidence="12" id="KW-1185">Reference proteome</keyword>
<dbReference type="Pfam" id="PF00512">
    <property type="entry name" value="HisKA"/>
    <property type="match status" value="1"/>
</dbReference>
<evidence type="ECO:0000256" key="1">
    <source>
        <dbReference type="ARBA" id="ARBA00000085"/>
    </source>
</evidence>
<keyword evidence="3 4" id="KW-0597">Phosphoprotein</keyword>
<dbReference type="Gene3D" id="3.30.565.10">
    <property type="entry name" value="Histidine kinase-like ATPase, C-terminal domain"/>
    <property type="match status" value="1"/>
</dbReference>
<reference evidence="10 11" key="1">
    <citation type="submission" date="2017-09" db="EMBL/GenBank/DDBJ databases">
        <authorList>
            <person name="Ehlers B."/>
            <person name="Leendertz F.H."/>
        </authorList>
    </citation>
    <scope>NUCLEOTIDE SEQUENCE [LARGE SCALE GENOMIC DNA]</scope>
    <source>
        <strain evidence="10 11">CGMCC 1.12662</strain>
    </source>
</reference>
<dbReference type="SMART" id="SM00387">
    <property type="entry name" value="HATPase_c"/>
    <property type="match status" value="1"/>
</dbReference>
<dbReference type="PANTHER" id="PTHR43065:SF42">
    <property type="entry name" value="TWO-COMPONENT SENSOR PPRA"/>
    <property type="match status" value="1"/>
</dbReference>
<dbReference type="InterPro" id="IPR000700">
    <property type="entry name" value="PAS-assoc_C"/>
</dbReference>
<dbReference type="SUPFAM" id="SSF47384">
    <property type="entry name" value="Homodimeric domain of signal transducing histidine kinase"/>
    <property type="match status" value="1"/>
</dbReference>
<organism evidence="10 11">
    <name type="scientific">Pseudooceanicola antarcticus</name>
    <dbReference type="NCBI Taxonomy" id="1247613"/>
    <lineage>
        <taxon>Bacteria</taxon>
        <taxon>Pseudomonadati</taxon>
        <taxon>Pseudomonadota</taxon>
        <taxon>Alphaproteobacteria</taxon>
        <taxon>Rhodobacterales</taxon>
        <taxon>Paracoccaceae</taxon>
        <taxon>Pseudooceanicola</taxon>
    </lineage>
</organism>
<dbReference type="Gene3D" id="3.40.190.10">
    <property type="entry name" value="Periplasmic binding protein-like II"/>
    <property type="match status" value="4"/>
</dbReference>
<dbReference type="InterPro" id="IPR036097">
    <property type="entry name" value="HisK_dim/P_sf"/>
</dbReference>